<evidence type="ECO:0000259" key="5">
    <source>
        <dbReference type="Pfam" id="PF05175"/>
    </source>
</evidence>
<dbReference type="InterPro" id="IPR002052">
    <property type="entry name" value="DNA_methylase_N6_adenine_CS"/>
</dbReference>
<evidence type="ECO:0000313" key="6">
    <source>
        <dbReference type="EMBL" id="GAA4142738.1"/>
    </source>
</evidence>
<dbReference type="GO" id="GO:0032259">
    <property type="term" value="P:methylation"/>
    <property type="evidence" value="ECO:0007669"/>
    <property type="project" value="UniProtKB-KW"/>
</dbReference>
<gene>
    <name evidence="6" type="ORF">GCM10022416_32080</name>
</gene>
<feature type="domain" description="Methyltransferase small" evidence="5">
    <location>
        <begin position="13"/>
        <end position="103"/>
    </location>
</feature>
<dbReference type="Pfam" id="PF05175">
    <property type="entry name" value="MTS"/>
    <property type="match status" value="1"/>
</dbReference>
<keyword evidence="2 6" id="KW-0489">Methyltransferase</keyword>
<dbReference type="PANTHER" id="PTHR45875">
    <property type="entry name" value="METHYLTRANSFERASE N6AMT1"/>
    <property type="match status" value="1"/>
</dbReference>
<evidence type="ECO:0000256" key="2">
    <source>
        <dbReference type="ARBA" id="ARBA00022603"/>
    </source>
</evidence>
<evidence type="ECO:0000256" key="3">
    <source>
        <dbReference type="ARBA" id="ARBA00022679"/>
    </source>
</evidence>
<dbReference type="RefSeq" id="WP_345022161.1">
    <property type="nucleotide sequence ID" value="NZ_BAABDO010000043.1"/>
</dbReference>
<keyword evidence="7" id="KW-1185">Reference proteome</keyword>
<dbReference type="NCBIfam" id="TIGR00537">
    <property type="entry name" value="hemK_rel_arch"/>
    <property type="match status" value="1"/>
</dbReference>
<keyword evidence="4" id="KW-0949">S-adenosyl-L-methionine</keyword>
<organism evidence="6 7">
    <name type="scientific">Actinomadura keratinilytica</name>
    <dbReference type="NCBI Taxonomy" id="547461"/>
    <lineage>
        <taxon>Bacteria</taxon>
        <taxon>Bacillati</taxon>
        <taxon>Actinomycetota</taxon>
        <taxon>Actinomycetes</taxon>
        <taxon>Streptosporangiales</taxon>
        <taxon>Thermomonosporaceae</taxon>
        <taxon>Actinomadura</taxon>
    </lineage>
</organism>
<dbReference type="EMBL" id="BAABDO010000043">
    <property type="protein sequence ID" value="GAA4142738.1"/>
    <property type="molecule type" value="Genomic_DNA"/>
</dbReference>
<evidence type="ECO:0000256" key="1">
    <source>
        <dbReference type="ARBA" id="ARBA00006149"/>
    </source>
</evidence>
<reference evidence="7" key="1">
    <citation type="journal article" date="2019" name="Int. J. Syst. Evol. Microbiol.">
        <title>The Global Catalogue of Microorganisms (GCM) 10K type strain sequencing project: providing services to taxonomists for standard genome sequencing and annotation.</title>
        <authorList>
            <consortium name="The Broad Institute Genomics Platform"/>
            <consortium name="The Broad Institute Genome Sequencing Center for Infectious Disease"/>
            <person name="Wu L."/>
            <person name="Ma J."/>
        </authorList>
    </citation>
    <scope>NUCLEOTIDE SEQUENCE [LARGE SCALE GENOMIC DNA]</scope>
    <source>
        <strain evidence="7">JCM 17316</strain>
    </source>
</reference>
<sequence>MLRLPGVYRPQADTALLTEALRQAAMPRGARVLDLCTGTGAVALAAARETAGTVVAVDLSARAVLATRVNARLRGVRVRAHRGDLLAPVAGELFDIILANPPYVPSGCFPPPRHGRSRCWDAGPDGRALLDRICDQAPRHLAPGGTLLLAQSSVCGVDETLRALRAAGLKTSVAARRREPFGPVMRSRTADLLARGAIRPGQDDEELVVIRADHTRPRR</sequence>
<dbReference type="SUPFAM" id="SSF53335">
    <property type="entry name" value="S-adenosyl-L-methionine-dependent methyltransferases"/>
    <property type="match status" value="1"/>
</dbReference>
<dbReference type="PROSITE" id="PS00092">
    <property type="entry name" value="N6_MTASE"/>
    <property type="match status" value="1"/>
</dbReference>
<dbReference type="InterPro" id="IPR004557">
    <property type="entry name" value="PrmC-related"/>
</dbReference>
<evidence type="ECO:0000256" key="4">
    <source>
        <dbReference type="ARBA" id="ARBA00022691"/>
    </source>
</evidence>
<name>A0ABP7YX07_9ACTN</name>
<dbReference type="InterPro" id="IPR052190">
    <property type="entry name" value="Euk-Arch_PrmC-MTase"/>
</dbReference>
<keyword evidence="3" id="KW-0808">Transferase</keyword>
<dbReference type="Gene3D" id="3.40.50.150">
    <property type="entry name" value="Vaccinia Virus protein VP39"/>
    <property type="match status" value="1"/>
</dbReference>
<accession>A0ABP7YX07</accession>
<dbReference type="CDD" id="cd02440">
    <property type="entry name" value="AdoMet_MTases"/>
    <property type="match status" value="1"/>
</dbReference>
<evidence type="ECO:0000313" key="7">
    <source>
        <dbReference type="Proteomes" id="UP001500266"/>
    </source>
</evidence>
<dbReference type="Proteomes" id="UP001500266">
    <property type="component" value="Unassembled WGS sequence"/>
</dbReference>
<dbReference type="GO" id="GO:0008168">
    <property type="term" value="F:methyltransferase activity"/>
    <property type="evidence" value="ECO:0007669"/>
    <property type="project" value="UniProtKB-KW"/>
</dbReference>
<protein>
    <submittedName>
        <fullName evidence="6">Methyltransferase</fullName>
    </submittedName>
</protein>
<dbReference type="InterPro" id="IPR029063">
    <property type="entry name" value="SAM-dependent_MTases_sf"/>
</dbReference>
<dbReference type="PANTHER" id="PTHR45875:SF1">
    <property type="entry name" value="METHYLTRANSFERASE N6AMT1"/>
    <property type="match status" value="1"/>
</dbReference>
<dbReference type="InterPro" id="IPR007848">
    <property type="entry name" value="Small_mtfrase_dom"/>
</dbReference>
<comment type="similarity">
    <text evidence="1">Belongs to the eukaryotic/archaeal PrmC-related family.</text>
</comment>
<comment type="caution">
    <text evidence="6">The sequence shown here is derived from an EMBL/GenBank/DDBJ whole genome shotgun (WGS) entry which is preliminary data.</text>
</comment>
<proteinExistence type="inferred from homology"/>